<dbReference type="Proteomes" id="UP000239649">
    <property type="component" value="Unassembled WGS sequence"/>
</dbReference>
<evidence type="ECO:0000256" key="1">
    <source>
        <dbReference type="SAM" id="MobiDB-lite"/>
    </source>
</evidence>
<accession>A0A2P6VAK1</accession>
<dbReference type="PANTHER" id="PTHR31713">
    <property type="entry name" value="OS02G0177800 PROTEIN"/>
    <property type="match status" value="1"/>
</dbReference>
<dbReference type="PANTHER" id="PTHR31713:SF96">
    <property type="entry name" value="OS02G0562300 PROTEIN"/>
    <property type="match status" value="1"/>
</dbReference>
<evidence type="ECO:0000313" key="3">
    <source>
        <dbReference type="Proteomes" id="UP000239649"/>
    </source>
</evidence>
<comment type="caution">
    <text evidence="2">The sequence shown here is derived from an EMBL/GenBank/DDBJ whole genome shotgun (WGS) entry which is preliminary data.</text>
</comment>
<gene>
    <name evidence="2" type="ORF">C2E20_5601</name>
</gene>
<keyword evidence="3" id="KW-1185">Reference proteome</keyword>
<sequence length="825" mass="85411">MTTVGGEGSGGVRVPHELHGVPPRTLEEYARARILQFSQAFAARLNPTVGPGVVQQAALDCLAALPPPDYSGISLEQRDLQLVFRHDCLSLGCLDAQCVLCEHNPHRRCSVNFSPKYLVNDVLKAKCDAPIRVELIDRTTGQPITEDLPDVVLEMCVLDGNAYDTKLVEAGEEREEDLESCALLLNNKAQALLAAGPGGSHNAASKVQMPLTKGVAILPDLHISDSSEAMLSGRKPPFRLLVKAVHSRGQPISFRHAVSEGFVVATRRTRTAGKLEIPNVDDHISKLEHMGKETVKKLQDIRGSAAAAGMDVNVPDNQINKVGEFRKLALLAEADGHLRQKLQQVLKLSKEKWEEARDHAMRAVVADNRMRIWYADKANMEVGLLFTCRLGDVDLDRPVGLLTKKAQEGAQTTMEATLMAQQTPAQRDQVRALQPQALAAWWQQGHPGWAIYPVDSEQFLSTGALEGINLPLPGDAMLPAGAASGAAGSAFAAPPPMSSSFLPPSDPAAAAAAAVAGAFGAAPTPPLPAGAATAFNPALASALMSAAGAAGGLQNDALLRAMSPLKHGGNHALHPFMGLAGAPAGPPPGLVAPPPSLLGRPPGQDNSPRAGGSAFAAPPPGLPPPANGAGHGATGPTPFAAATGRRSPDDGGGGGGRPNPGGPPAAQPSFNLASLTSLFGGDISRLPQLAGQLNLSGFPSMPPGMMSGDLEHLLAQGSLLPSGLPEGGAAGLFNSMRAPSFNIGKLESLNLPDDVLAAALGAMERAAGGQQHQHQHQHQQHQQQQGRALAGPAGGGEQPAAAAAGGGGDREGGEGGRLTPQKRKA</sequence>
<reference evidence="2 3" key="1">
    <citation type="journal article" date="2018" name="Plant J.">
        <title>Genome sequences of Chlorella sorokiniana UTEX 1602 and Micractinium conductrix SAG 241.80: implications to maltose excretion by a green alga.</title>
        <authorList>
            <person name="Arriola M.B."/>
            <person name="Velmurugan N."/>
            <person name="Zhang Y."/>
            <person name="Plunkett M.H."/>
            <person name="Hondzo H."/>
            <person name="Barney B.M."/>
        </authorList>
    </citation>
    <scope>NUCLEOTIDE SEQUENCE [LARGE SCALE GENOMIC DNA]</scope>
    <source>
        <strain evidence="2 3">SAG 241.80</strain>
    </source>
</reference>
<dbReference type="GO" id="GO:0005634">
    <property type="term" value="C:nucleus"/>
    <property type="evidence" value="ECO:0007669"/>
    <property type="project" value="TreeGrafter"/>
</dbReference>
<feature type="compositionally biased region" description="Low complexity" evidence="1">
    <location>
        <begin position="780"/>
        <end position="791"/>
    </location>
</feature>
<organism evidence="2 3">
    <name type="scientific">Micractinium conductrix</name>
    <dbReference type="NCBI Taxonomy" id="554055"/>
    <lineage>
        <taxon>Eukaryota</taxon>
        <taxon>Viridiplantae</taxon>
        <taxon>Chlorophyta</taxon>
        <taxon>core chlorophytes</taxon>
        <taxon>Trebouxiophyceae</taxon>
        <taxon>Chlorellales</taxon>
        <taxon>Chlorellaceae</taxon>
        <taxon>Chlorella clade</taxon>
        <taxon>Micractinium</taxon>
    </lineage>
</organism>
<dbReference type="AlphaFoldDB" id="A0A2P6VAK1"/>
<dbReference type="GO" id="GO:0043565">
    <property type="term" value="F:sequence-specific DNA binding"/>
    <property type="evidence" value="ECO:0007669"/>
    <property type="project" value="TreeGrafter"/>
</dbReference>
<name>A0A2P6VAK1_9CHLO</name>
<dbReference type="GO" id="GO:0003700">
    <property type="term" value="F:DNA-binding transcription factor activity"/>
    <property type="evidence" value="ECO:0007669"/>
    <property type="project" value="TreeGrafter"/>
</dbReference>
<dbReference type="InterPro" id="IPR012416">
    <property type="entry name" value="CBP60"/>
</dbReference>
<dbReference type="OrthoDB" id="505967at2759"/>
<dbReference type="GO" id="GO:0080142">
    <property type="term" value="P:regulation of salicylic acid biosynthetic process"/>
    <property type="evidence" value="ECO:0007669"/>
    <property type="project" value="TreeGrafter"/>
</dbReference>
<feature type="compositionally biased region" description="Pro residues" evidence="1">
    <location>
        <begin position="584"/>
        <end position="596"/>
    </location>
</feature>
<dbReference type="GO" id="GO:0005516">
    <property type="term" value="F:calmodulin binding"/>
    <property type="evidence" value="ECO:0007669"/>
    <property type="project" value="InterPro"/>
</dbReference>
<protein>
    <recommendedName>
        <fullName evidence="4">CSE family</fullName>
    </recommendedName>
</protein>
<feature type="region of interest" description="Disordered" evidence="1">
    <location>
        <begin position="584"/>
        <end position="670"/>
    </location>
</feature>
<feature type="compositionally biased region" description="Low complexity" evidence="1">
    <location>
        <begin position="634"/>
        <end position="645"/>
    </location>
</feature>
<feature type="compositionally biased region" description="Pro residues" evidence="1">
    <location>
        <begin position="617"/>
        <end position="626"/>
    </location>
</feature>
<evidence type="ECO:0000313" key="2">
    <source>
        <dbReference type="EMBL" id="PSC71117.1"/>
    </source>
</evidence>
<feature type="compositionally biased region" description="Gly residues" evidence="1">
    <location>
        <begin position="650"/>
        <end position="659"/>
    </location>
</feature>
<feature type="region of interest" description="Disordered" evidence="1">
    <location>
        <begin position="765"/>
        <end position="825"/>
    </location>
</feature>
<dbReference type="EMBL" id="LHPF02000016">
    <property type="protein sequence ID" value="PSC71117.1"/>
    <property type="molecule type" value="Genomic_DNA"/>
</dbReference>
<evidence type="ECO:0008006" key="4">
    <source>
        <dbReference type="Google" id="ProtNLM"/>
    </source>
</evidence>
<dbReference type="STRING" id="554055.A0A2P6VAK1"/>
<proteinExistence type="predicted"/>